<dbReference type="PANTHER" id="PTHR30069">
    <property type="entry name" value="TONB-DEPENDENT OUTER MEMBRANE RECEPTOR"/>
    <property type="match status" value="1"/>
</dbReference>
<dbReference type="Gene3D" id="2.60.40.1120">
    <property type="entry name" value="Carboxypeptidase-like, regulatory domain"/>
    <property type="match status" value="1"/>
</dbReference>
<dbReference type="SUPFAM" id="SSF49464">
    <property type="entry name" value="Carboxypeptidase regulatory domain-like"/>
    <property type="match status" value="1"/>
</dbReference>
<keyword evidence="4" id="KW-0812">Transmembrane</keyword>
<dbReference type="EMBL" id="SJSN01000011">
    <property type="protein sequence ID" value="TCD07102.1"/>
    <property type="molecule type" value="Genomic_DNA"/>
</dbReference>
<feature type="domain" description="TonB-dependent receptor-like beta-barrel" evidence="11">
    <location>
        <begin position="359"/>
        <end position="810"/>
    </location>
</feature>
<dbReference type="Pfam" id="PF13715">
    <property type="entry name" value="CarbopepD_reg_2"/>
    <property type="match status" value="1"/>
</dbReference>
<evidence type="ECO:0000256" key="4">
    <source>
        <dbReference type="ARBA" id="ARBA00022692"/>
    </source>
</evidence>
<reference evidence="12 13" key="1">
    <citation type="submission" date="2019-02" db="EMBL/GenBank/DDBJ databases">
        <title>Pedobacter sp. RP-3-11 sp. nov., isolated from Arctic soil.</title>
        <authorList>
            <person name="Dahal R.H."/>
        </authorList>
    </citation>
    <scope>NUCLEOTIDE SEQUENCE [LARGE SCALE GENOMIC DNA]</scope>
    <source>
        <strain evidence="12 13">RP-3-11</strain>
    </source>
</reference>
<dbReference type="PANTHER" id="PTHR30069:SF29">
    <property type="entry name" value="HEMOGLOBIN AND HEMOGLOBIN-HAPTOGLOBIN-BINDING PROTEIN 1-RELATED"/>
    <property type="match status" value="1"/>
</dbReference>
<evidence type="ECO:0000256" key="9">
    <source>
        <dbReference type="ARBA" id="ARBA00023237"/>
    </source>
</evidence>
<dbReference type="InterPro" id="IPR036942">
    <property type="entry name" value="Beta-barrel_TonB_sf"/>
</dbReference>
<dbReference type="GO" id="GO:0015344">
    <property type="term" value="F:siderophore uptake transmembrane transporter activity"/>
    <property type="evidence" value="ECO:0007669"/>
    <property type="project" value="TreeGrafter"/>
</dbReference>
<evidence type="ECO:0000256" key="1">
    <source>
        <dbReference type="ARBA" id="ARBA00004571"/>
    </source>
</evidence>
<comment type="caution">
    <text evidence="12">The sequence shown here is derived from an EMBL/GenBank/DDBJ whole genome shotgun (WGS) entry which is preliminary data.</text>
</comment>
<dbReference type="InterPro" id="IPR008969">
    <property type="entry name" value="CarboxyPept-like_regulatory"/>
</dbReference>
<keyword evidence="5 10" id="KW-0732">Signal</keyword>
<keyword evidence="9" id="KW-0998">Cell outer membrane</keyword>
<sequence length="926" mass="102420">MKKPYILLFLVFICFVGMAQAQNVVTGKVIDPQNKPLELVNIKIIETNQYAITNKEGVFLVNGSKVNNILTLEFSYIGFQKLRVPVTVKAGETNVGNVKLNVLDLSLENIEINAKRNYTGQTNSSLIITRDLIEQTPALSVNDLLNQIPNRKIQPPSLQNVQNINLRAAYKPSTNGKGSFELNNAFGIAIIMDGNTLSNNANMQSFNPGRAGGVGASFVTSGSFGIRGTGDDKNNYTGDYTFGGTDLRQIPADNIESIEVIAGVAPAKYGDLTDGAIVIERQAGKSPAYVRMQLRDNATSYGFSKGFEISPKYGSVNVGVNYVNSFQDNRDKLKAYRRINGNAMWTNSLGKTKQLKNTFSLDYGRNLDGIKFDPDDEKSTRTKFDSWNFSVANRTNYRFSSGFLKNIGLNLRYAEGHQVSYQEELVNDAYVLYSTATTTGIHEGYYDSGVYTAKSLIDGRPITASANLDFTGGFSTGNLVHNLSFGTSFSYSANKGLGQTIDPNEPRGTTRVASTSLGTKSSERYYDFRLALGQKDLGFYAEDLFTTTVLGKPLNVRAGIRTDIQNGYASLSPRTNINYEVNKNLRFGVAYGLSYKSPGLAQRYPGPTFFEIPLLNAYNGKVNESTYLVYVERYEPTNTGLRPSKSESIELSAQIKISKFNLSLTAFNKKSRDGISTVQNLQSIFLPTYTAALNAGAKPTITQTGVKAYAINYFSFKNDLSSDNQGFEAILNTPEIKEIKTSFNLSGGFFKTASKSISNTLSSKIPTTLPNDPNYAFIGVYEPNNTKAYFSNGRVTSLTHIPKLSLVVSFIAEFQLVDKIVNTESSNIPIGYFTRDNQYIVITNFDRNNTSYGHLYLSPEEQAESNLPRIVANYHMSIAKEIKKRFKFAFNVYNVFNHSPYYTTQIGTYKYPNTSPTFGAELSIKL</sequence>
<keyword evidence="2" id="KW-0813">Transport</keyword>
<evidence type="ECO:0000256" key="7">
    <source>
        <dbReference type="ARBA" id="ARBA00023136"/>
    </source>
</evidence>
<evidence type="ECO:0000256" key="3">
    <source>
        <dbReference type="ARBA" id="ARBA00022452"/>
    </source>
</evidence>
<keyword evidence="3" id="KW-1134">Transmembrane beta strand</keyword>
<evidence type="ECO:0000313" key="12">
    <source>
        <dbReference type="EMBL" id="TCD07102.1"/>
    </source>
</evidence>
<feature type="chain" id="PRO_5020488154" evidence="10">
    <location>
        <begin position="22"/>
        <end position="926"/>
    </location>
</feature>
<dbReference type="InterPro" id="IPR039426">
    <property type="entry name" value="TonB-dep_rcpt-like"/>
</dbReference>
<evidence type="ECO:0000313" key="13">
    <source>
        <dbReference type="Proteomes" id="UP000291485"/>
    </source>
</evidence>
<protein>
    <submittedName>
        <fullName evidence="12">TonB-dependent receptor</fullName>
    </submittedName>
</protein>
<keyword evidence="6" id="KW-0798">TonB box</keyword>
<gene>
    <name evidence="12" type="ORF">EZ449_15040</name>
</gene>
<keyword evidence="13" id="KW-1185">Reference proteome</keyword>
<feature type="signal peptide" evidence="10">
    <location>
        <begin position="1"/>
        <end position="21"/>
    </location>
</feature>
<dbReference type="Pfam" id="PF00593">
    <property type="entry name" value="TonB_dep_Rec_b-barrel"/>
    <property type="match status" value="1"/>
</dbReference>
<dbReference type="GO" id="GO:0044718">
    <property type="term" value="P:siderophore transmembrane transport"/>
    <property type="evidence" value="ECO:0007669"/>
    <property type="project" value="TreeGrafter"/>
</dbReference>
<dbReference type="InterPro" id="IPR000531">
    <property type="entry name" value="Beta-barrel_TonB"/>
</dbReference>
<keyword evidence="7" id="KW-0472">Membrane</keyword>
<dbReference type="InterPro" id="IPR037066">
    <property type="entry name" value="Plug_dom_sf"/>
</dbReference>
<evidence type="ECO:0000256" key="5">
    <source>
        <dbReference type="ARBA" id="ARBA00022729"/>
    </source>
</evidence>
<organism evidence="12 13">
    <name type="scientific">Pedobacter frigidisoli</name>
    <dbReference type="NCBI Taxonomy" id="2530455"/>
    <lineage>
        <taxon>Bacteria</taxon>
        <taxon>Pseudomonadati</taxon>
        <taxon>Bacteroidota</taxon>
        <taxon>Sphingobacteriia</taxon>
        <taxon>Sphingobacteriales</taxon>
        <taxon>Sphingobacteriaceae</taxon>
        <taxon>Pedobacter</taxon>
    </lineage>
</organism>
<accession>A0A4R0P2Z1</accession>
<dbReference type="Gene3D" id="2.40.170.20">
    <property type="entry name" value="TonB-dependent receptor, beta-barrel domain"/>
    <property type="match status" value="1"/>
</dbReference>
<evidence type="ECO:0000256" key="6">
    <source>
        <dbReference type="ARBA" id="ARBA00023077"/>
    </source>
</evidence>
<evidence type="ECO:0000256" key="2">
    <source>
        <dbReference type="ARBA" id="ARBA00022448"/>
    </source>
</evidence>
<dbReference type="OrthoDB" id="1151166at2"/>
<dbReference type="AlphaFoldDB" id="A0A4R0P2Z1"/>
<dbReference type="RefSeq" id="WP_131560265.1">
    <property type="nucleotide sequence ID" value="NZ_SJSN01000011.1"/>
</dbReference>
<comment type="subcellular location">
    <subcellularLocation>
        <location evidence="1">Cell outer membrane</location>
        <topology evidence="1">Multi-pass membrane protein</topology>
    </subcellularLocation>
</comment>
<dbReference type="SUPFAM" id="SSF56935">
    <property type="entry name" value="Porins"/>
    <property type="match status" value="1"/>
</dbReference>
<dbReference type="Proteomes" id="UP000291485">
    <property type="component" value="Unassembled WGS sequence"/>
</dbReference>
<proteinExistence type="predicted"/>
<evidence type="ECO:0000259" key="11">
    <source>
        <dbReference type="Pfam" id="PF00593"/>
    </source>
</evidence>
<keyword evidence="8 12" id="KW-0675">Receptor</keyword>
<dbReference type="Gene3D" id="2.170.130.10">
    <property type="entry name" value="TonB-dependent receptor, plug domain"/>
    <property type="match status" value="1"/>
</dbReference>
<name>A0A4R0P2Z1_9SPHI</name>
<evidence type="ECO:0000256" key="10">
    <source>
        <dbReference type="SAM" id="SignalP"/>
    </source>
</evidence>
<evidence type="ECO:0000256" key="8">
    <source>
        <dbReference type="ARBA" id="ARBA00023170"/>
    </source>
</evidence>
<dbReference type="GO" id="GO:0009279">
    <property type="term" value="C:cell outer membrane"/>
    <property type="evidence" value="ECO:0007669"/>
    <property type="project" value="UniProtKB-SubCell"/>
</dbReference>